<evidence type="ECO:0000256" key="5">
    <source>
        <dbReference type="ARBA" id="ARBA00022980"/>
    </source>
</evidence>
<keyword evidence="5 7" id="KW-0689">Ribosomal protein</keyword>
<comment type="caution">
    <text evidence="8">The sequence shown here is derived from an EMBL/GenBank/DDBJ whole genome shotgun (WGS) entry which is preliminary data.</text>
</comment>
<comment type="similarity">
    <text evidence="2 7">Belongs to the bacterial ribosomal protein bL31 family. Type B subfamily.</text>
</comment>
<protein>
    <recommendedName>
        <fullName evidence="7">Large ribosomal subunit protein bL31B</fullName>
    </recommendedName>
</protein>
<keyword evidence="6 7" id="KW-0687">Ribonucleoprotein</keyword>
<dbReference type="SUPFAM" id="SSF143800">
    <property type="entry name" value="L28p-like"/>
    <property type="match status" value="1"/>
</dbReference>
<dbReference type="PANTHER" id="PTHR33280">
    <property type="entry name" value="50S RIBOSOMAL PROTEIN L31, CHLOROPLASTIC"/>
    <property type="match status" value="1"/>
</dbReference>
<evidence type="ECO:0000256" key="3">
    <source>
        <dbReference type="ARBA" id="ARBA00009296"/>
    </source>
</evidence>
<comment type="function">
    <text evidence="1">Binds the 23S rRNA.</text>
</comment>
<gene>
    <name evidence="7" type="primary">rpmE2</name>
    <name evidence="8" type="ORF">FCN80_10485</name>
</gene>
<dbReference type="InterPro" id="IPR027493">
    <property type="entry name" value="Ribosomal_bL31_B"/>
</dbReference>
<dbReference type="NCBIfam" id="NF002462">
    <property type="entry name" value="PRK01678.1"/>
    <property type="match status" value="1"/>
</dbReference>
<dbReference type="PRINTS" id="PR01249">
    <property type="entry name" value="RIBOSOMALL31"/>
</dbReference>
<dbReference type="RefSeq" id="WP_136990110.1">
    <property type="nucleotide sequence ID" value="NZ_SZPQ01000014.1"/>
</dbReference>
<evidence type="ECO:0000256" key="2">
    <source>
        <dbReference type="ARBA" id="ARBA00008196"/>
    </source>
</evidence>
<dbReference type="Pfam" id="PF01197">
    <property type="entry name" value="Ribosomal_L31"/>
    <property type="match status" value="1"/>
</dbReference>
<dbReference type="InterPro" id="IPR002150">
    <property type="entry name" value="Ribosomal_bL31"/>
</dbReference>
<dbReference type="Proteomes" id="UP000305202">
    <property type="component" value="Unassembled WGS sequence"/>
</dbReference>
<keyword evidence="9" id="KW-1185">Reference proteome</keyword>
<evidence type="ECO:0000313" key="8">
    <source>
        <dbReference type="EMBL" id="TKI06262.1"/>
    </source>
</evidence>
<proteinExistence type="inferred from homology"/>
<evidence type="ECO:0000256" key="1">
    <source>
        <dbReference type="ARBA" id="ARBA00003795"/>
    </source>
</evidence>
<dbReference type="InterPro" id="IPR034704">
    <property type="entry name" value="Ribosomal_bL28/bL31-like_sf"/>
</dbReference>
<evidence type="ECO:0000256" key="7">
    <source>
        <dbReference type="HAMAP-Rule" id="MF_00502"/>
    </source>
</evidence>
<comment type="similarity">
    <text evidence="3">Belongs to the bacterial ribosomal protein bL31 family. Type A subfamily.</text>
</comment>
<accession>A0ABY2SKV2</accession>
<comment type="subunit">
    <text evidence="4 7">Part of the 50S ribosomal subunit.</text>
</comment>
<dbReference type="InterPro" id="IPR042105">
    <property type="entry name" value="Ribosomal_bL31_sf"/>
</dbReference>
<organism evidence="8 9">
    <name type="scientific">Martelella alba</name>
    <dbReference type="NCBI Taxonomy" id="2590451"/>
    <lineage>
        <taxon>Bacteria</taxon>
        <taxon>Pseudomonadati</taxon>
        <taxon>Pseudomonadota</taxon>
        <taxon>Alphaproteobacteria</taxon>
        <taxon>Hyphomicrobiales</taxon>
        <taxon>Aurantimonadaceae</taxon>
        <taxon>Martelella</taxon>
    </lineage>
</organism>
<dbReference type="NCBIfam" id="TIGR00105">
    <property type="entry name" value="L31"/>
    <property type="match status" value="1"/>
</dbReference>
<dbReference type="HAMAP" id="MF_00502">
    <property type="entry name" value="Ribosomal_bL31_2"/>
    <property type="match status" value="1"/>
</dbReference>
<name>A0ABY2SKV2_9HYPH</name>
<dbReference type="Gene3D" id="4.10.830.30">
    <property type="entry name" value="Ribosomal protein L31"/>
    <property type="match status" value="1"/>
</dbReference>
<evidence type="ECO:0000256" key="4">
    <source>
        <dbReference type="ARBA" id="ARBA00011838"/>
    </source>
</evidence>
<dbReference type="EMBL" id="SZPQ01000014">
    <property type="protein sequence ID" value="TKI06262.1"/>
    <property type="molecule type" value="Genomic_DNA"/>
</dbReference>
<dbReference type="PANTHER" id="PTHR33280:SF1">
    <property type="entry name" value="LARGE RIBOSOMAL SUBUNIT PROTEIN BL31C"/>
    <property type="match status" value="1"/>
</dbReference>
<evidence type="ECO:0000313" key="9">
    <source>
        <dbReference type="Proteomes" id="UP000305202"/>
    </source>
</evidence>
<reference evidence="8 9" key="1">
    <citation type="submission" date="2019-04" db="EMBL/GenBank/DDBJ databases">
        <authorList>
            <person name="Li M."/>
            <person name="Gao C."/>
        </authorList>
    </citation>
    <scope>NUCLEOTIDE SEQUENCE [LARGE SCALE GENOMIC DNA]</scope>
    <source>
        <strain evidence="8 9">BGMRC 2031</strain>
    </source>
</reference>
<sequence>MKPGIHPEYRTVVFHDTSANTYFRIGSTLKTNRTIEIDGITYPYATIDVSSQSHPYYTGKQRIIDKEGSTARFEQRFGRFFKNSAV</sequence>
<dbReference type="GO" id="GO:0005840">
    <property type="term" value="C:ribosome"/>
    <property type="evidence" value="ECO:0007669"/>
    <property type="project" value="UniProtKB-KW"/>
</dbReference>
<evidence type="ECO:0000256" key="6">
    <source>
        <dbReference type="ARBA" id="ARBA00023274"/>
    </source>
</evidence>